<feature type="binding site" evidence="1">
    <location>
        <position position="173"/>
    </location>
    <ligand>
        <name>substrate</name>
    </ligand>
</feature>
<sequence length="306" mass="34563">MSVFRFYLVLQVLFVLNEGFSQDMNREELIYLTASYTGDRYENGRPKIPSDLLKRAERISIDVAWQILDNEGYKAQYEGNWETLNSEVIVGRAVTAMYLPSRPDVEKQILSRGHKNGRIGNSNSWPIEQLEKDDVYVADAFGKTIGGTLIGDNLANAIYGKTGKGVIFYGASRDKEGLAMIEGFNAYVKNWNPTFLKNVMLGGLNTPIHIGDAIVMPGDLVLAKADGVVFIPAHLAEKVIETAEFIELRDAFGHTMLREGVYSSGEIDNEWTAAIKEHFLKWIKQERFNASLSIEQIEQFMEHRTW</sequence>
<keyword evidence="2" id="KW-0489">Methyltransferase</keyword>
<dbReference type="AlphaFoldDB" id="A0A4Q0P079"/>
<dbReference type="SUPFAM" id="SSF89562">
    <property type="entry name" value="RraA-like"/>
    <property type="match status" value="1"/>
</dbReference>
<keyword evidence="1" id="KW-0460">Magnesium</keyword>
<evidence type="ECO:0000313" key="2">
    <source>
        <dbReference type="EMBL" id="RXG18381.1"/>
    </source>
</evidence>
<keyword evidence="3" id="KW-1185">Reference proteome</keyword>
<dbReference type="GO" id="GO:0046872">
    <property type="term" value="F:metal ion binding"/>
    <property type="evidence" value="ECO:0007669"/>
    <property type="project" value="UniProtKB-KW"/>
</dbReference>
<gene>
    <name evidence="2" type="ORF">DSM04_101574</name>
</gene>
<dbReference type="RefSeq" id="WP_236643934.1">
    <property type="nucleotide sequence ID" value="NZ_QOVJ01000001.1"/>
</dbReference>
<dbReference type="Gene3D" id="3.50.30.40">
    <property type="entry name" value="Ribonuclease E inhibitor RraA/RraA-like"/>
    <property type="match status" value="1"/>
</dbReference>
<dbReference type="GO" id="GO:0008168">
    <property type="term" value="F:methyltransferase activity"/>
    <property type="evidence" value="ECO:0007669"/>
    <property type="project" value="UniProtKB-KW"/>
</dbReference>
<dbReference type="Proteomes" id="UP000289821">
    <property type="component" value="Unassembled WGS sequence"/>
</dbReference>
<comment type="cofactor">
    <cofactor evidence="1">
        <name>Mg(2+)</name>
        <dbReference type="ChEBI" id="CHEBI:18420"/>
    </cofactor>
</comment>
<dbReference type="InterPro" id="IPR005493">
    <property type="entry name" value="RraA/RraA-like"/>
</dbReference>
<evidence type="ECO:0000256" key="1">
    <source>
        <dbReference type="PIRSR" id="PIRSR605493-1"/>
    </source>
</evidence>
<name>A0A4Q0P079_9FLAO</name>
<dbReference type="EMBL" id="QOVI01000001">
    <property type="protein sequence ID" value="RXG18381.1"/>
    <property type="molecule type" value="Genomic_DNA"/>
</dbReference>
<protein>
    <submittedName>
        <fullName evidence="2">Demethylmenaquinone methyltransferase</fullName>
    </submittedName>
</protein>
<feature type="binding site" evidence="1">
    <location>
        <position position="174"/>
    </location>
    <ligand>
        <name>Mg(2+)</name>
        <dbReference type="ChEBI" id="CHEBI:18420"/>
    </ligand>
</feature>
<organism evidence="2 3">
    <name type="scientific">Leeuwenhoekiella aestuarii</name>
    <dbReference type="NCBI Taxonomy" id="2249426"/>
    <lineage>
        <taxon>Bacteria</taxon>
        <taxon>Pseudomonadati</taxon>
        <taxon>Bacteroidota</taxon>
        <taxon>Flavobacteriia</taxon>
        <taxon>Flavobacteriales</taxon>
        <taxon>Flavobacteriaceae</taxon>
        <taxon>Leeuwenhoekiella</taxon>
    </lineage>
</organism>
<reference evidence="2 3" key="1">
    <citation type="submission" date="2018-07" db="EMBL/GenBank/DDBJ databases">
        <title>Leeuwenhoekiella genomics.</title>
        <authorList>
            <person name="Tahon G."/>
            <person name="Willems A."/>
        </authorList>
    </citation>
    <scope>NUCLEOTIDE SEQUENCE [LARGE SCALE GENOMIC DNA]</scope>
    <source>
        <strain evidence="2 3">R-50232</strain>
    </source>
</reference>
<proteinExistence type="predicted"/>
<dbReference type="InterPro" id="IPR036704">
    <property type="entry name" value="RraA/RraA-like_sf"/>
</dbReference>
<accession>A0A4Q0P079</accession>
<dbReference type="Pfam" id="PF03737">
    <property type="entry name" value="RraA-like"/>
    <property type="match status" value="1"/>
</dbReference>
<keyword evidence="2" id="KW-0808">Transferase</keyword>
<keyword evidence="1" id="KW-0479">Metal-binding</keyword>
<comment type="caution">
    <text evidence="2">The sequence shown here is derived from an EMBL/GenBank/DDBJ whole genome shotgun (WGS) entry which is preliminary data.</text>
</comment>
<feature type="binding site" evidence="1">
    <location>
        <begin position="151"/>
        <end position="154"/>
    </location>
    <ligand>
        <name>substrate</name>
    </ligand>
</feature>
<dbReference type="CDD" id="cd16841">
    <property type="entry name" value="RraA_family"/>
    <property type="match status" value="1"/>
</dbReference>
<evidence type="ECO:0000313" key="3">
    <source>
        <dbReference type="Proteomes" id="UP000289821"/>
    </source>
</evidence>
<dbReference type="GO" id="GO:0032259">
    <property type="term" value="P:methylation"/>
    <property type="evidence" value="ECO:0007669"/>
    <property type="project" value="UniProtKB-KW"/>
</dbReference>